<comment type="cofactor">
    <cofactor evidence="1 6">
        <name>(R)-lipoate</name>
        <dbReference type="ChEBI" id="CHEBI:83088"/>
    </cofactor>
</comment>
<evidence type="ECO:0000256" key="5">
    <source>
        <dbReference type="ARBA" id="ARBA00023315"/>
    </source>
</evidence>
<feature type="region of interest" description="Disordered" evidence="7">
    <location>
        <begin position="84"/>
        <end position="141"/>
    </location>
</feature>
<dbReference type="Gene3D" id="2.40.50.100">
    <property type="match status" value="1"/>
</dbReference>
<dbReference type="SUPFAM" id="SSF52777">
    <property type="entry name" value="CoA-dependent acyltransferases"/>
    <property type="match status" value="1"/>
</dbReference>
<comment type="similarity">
    <text evidence="2 6">Belongs to the 2-oxoacid dehydrogenase family.</text>
</comment>
<dbReference type="RefSeq" id="WP_151592352.1">
    <property type="nucleotide sequence ID" value="NZ_WBMS02000004.1"/>
</dbReference>
<evidence type="ECO:0000256" key="1">
    <source>
        <dbReference type="ARBA" id="ARBA00001938"/>
    </source>
</evidence>
<keyword evidence="5 6" id="KW-0012">Acyltransferase</keyword>
<keyword evidence="3 6" id="KW-0808">Transferase</keyword>
<protein>
    <recommendedName>
        <fullName evidence="6">Dihydrolipoamide acetyltransferase component of pyruvate dehydrogenase complex</fullName>
        <ecNumber evidence="6">2.3.1.-</ecNumber>
    </recommendedName>
</protein>
<name>A0A6I4M3D3_9ACTN</name>
<dbReference type="GO" id="GO:0006086">
    <property type="term" value="P:pyruvate decarboxylation to acetyl-CoA"/>
    <property type="evidence" value="ECO:0007669"/>
    <property type="project" value="InterPro"/>
</dbReference>
<dbReference type="Pfam" id="PF00364">
    <property type="entry name" value="Biotin_lipoyl"/>
    <property type="match status" value="1"/>
</dbReference>
<dbReference type="InterPro" id="IPR011053">
    <property type="entry name" value="Single_hybrid_motif"/>
</dbReference>
<keyword evidence="11" id="KW-1185">Reference proteome</keyword>
<evidence type="ECO:0000313" key="10">
    <source>
        <dbReference type="EMBL" id="MVZ99981.1"/>
    </source>
</evidence>
<feature type="domain" description="Peripheral subunit-binding (PSBD)" evidence="9">
    <location>
        <begin position="135"/>
        <end position="172"/>
    </location>
</feature>
<gene>
    <name evidence="10" type="ORF">F8568_006235</name>
</gene>
<dbReference type="Pfam" id="PF00198">
    <property type="entry name" value="2-oxoacid_dh"/>
    <property type="match status" value="1"/>
</dbReference>
<dbReference type="PANTHER" id="PTHR23151:SF90">
    <property type="entry name" value="DIHYDROLIPOYLLYSINE-RESIDUE ACETYLTRANSFERASE COMPONENT OF PYRUVATE DEHYDROGENASE COMPLEX, MITOCHONDRIAL-RELATED"/>
    <property type="match status" value="1"/>
</dbReference>
<dbReference type="PROSITE" id="PS50968">
    <property type="entry name" value="BIOTINYL_LIPOYL"/>
    <property type="match status" value="1"/>
</dbReference>
<dbReference type="InterPro" id="IPR023213">
    <property type="entry name" value="CAT-like_dom_sf"/>
</dbReference>
<dbReference type="InterPro" id="IPR000089">
    <property type="entry name" value="Biotin_lipoyl"/>
</dbReference>
<dbReference type="SUPFAM" id="SSF51230">
    <property type="entry name" value="Single hybrid motif"/>
    <property type="match status" value="1"/>
</dbReference>
<dbReference type="EC" id="2.3.1.-" evidence="6"/>
<dbReference type="Gene3D" id="3.30.559.10">
    <property type="entry name" value="Chloramphenicol acetyltransferase-like domain"/>
    <property type="match status" value="1"/>
</dbReference>
<proteinExistence type="inferred from homology"/>
<dbReference type="InterPro" id="IPR036625">
    <property type="entry name" value="E3-bd_dom_sf"/>
</dbReference>
<dbReference type="SUPFAM" id="SSF47005">
    <property type="entry name" value="Peripheral subunit-binding domain of 2-oxo acid dehydrogenase complex"/>
    <property type="match status" value="1"/>
</dbReference>
<dbReference type="InterPro" id="IPR045257">
    <property type="entry name" value="E2/Pdx1"/>
</dbReference>
<evidence type="ECO:0000256" key="4">
    <source>
        <dbReference type="ARBA" id="ARBA00022823"/>
    </source>
</evidence>
<organism evidence="10 11">
    <name type="scientific">Actinomadura physcomitrii</name>
    <dbReference type="NCBI Taxonomy" id="2650748"/>
    <lineage>
        <taxon>Bacteria</taxon>
        <taxon>Bacillati</taxon>
        <taxon>Actinomycetota</taxon>
        <taxon>Actinomycetes</taxon>
        <taxon>Streptosporangiales</taxon>
        <taxon>Thermomonosporaceae</taxon>
        <taxon>Actinomadura</taxon>
    </lineage>
</organism>
<evidence type="ECO:0000256" key="2">
    <source>
        <dbReference type="ARBA" id="ARBA00007317"/>
    </source>
</evidence>
<accession>A0A6I4M3D3</accession>
<dbReference type="Gene3D" id="4.10.320.10">
    <property type="entry name" value="E3-binding domain"/>
    <property type="match status" value="1"/>
</dbReference>
<evidence type="ECO:0000256" key="6">
    <source>
        <dbReference type="RuleBase" id="RU003423"/>
    </source>
</evidence>
<dbReference type="PANTHER" id="PTHR23151">
    <property type="entry name" value="DIHYDROLIPOAMIDE ACETYL/SUCCINYL-TRANSFERASE-RELATED"/>
    <property type="match status" value="1"/>
</dbReference>
<evidence type="ECO:0000313" key="11">
    <source>
        <dbReference type="Proteomes" id="UP000462055"/>
    </source>
</evidence>
<dbReference type="PROSITE" id="PS51826">
    <property type="entry name" value="PSBD"/>
    <property type="match status" value="1"/>
</dbReference>
<feature type="domain" description="Lipoyl-binding" evidence="8">
    <location>
        <begin position="1"/>
        <end position="76"/>
    </location>
</feature>
<evidence type="ECO:0000256" key="3">
    <source>
        <dbReference type="ARBA" id="ARBA00022679"/>
    </source>
</evidence>
<comment type="caution">
    <text evidence="10">The sequence shown here is derived from an EMBL/GenBank/DDBJ whole genome shotgun (WGS) entry which is preliminary data.</text>
</comment>
<dbReference type="GO" id="GO:0016746">
    <property type="term" value="F:acyltransferase activity"/>
    <property type="evidence" value="ECO:0007669"/>
    <property type="project" value="UniProtKB-KW"/>
</dbReference>
<evidence type="ECO:0000259" key="9">
    <source>
        <dbReference type="PROSITE" id="PS51826"/>
    </source>
</evidence>
<dbReference type="EMBL" id="WBMS02000004">
    <property type="protein sequence ID" value="MVZ99981.1"/>
    <property type="molecule type" value="Genomic_DNA"/>
</dbReference>
<dbReference type="Proteomes" id="UP000462055">
    <property type="component" value="Unassembled WGS sequence"/>
</dbReference>
<keyword evidence="4 6" id="KW-0450">Lipoyl</keyword>
<dbReference type="CDD" id="cd06849">
    <property type="entry name" value="lipoyl_domain"/>
    <property type="match status" value="1"/>
</dbReference>
<dbReference type="InterPro" id="IPR001078">
    <property type="entry name" value="2-oxoacid_DH_actylTfrase"/>
</dbReference>
<evidence type="ECO:0000259" key="8">
    <source>
        <dbReference type="PROSITE" id="PS50968"/>
    </source>
</evidence>
<dbReference type="FunFam" id="3.30.559.10:FF:000007">
    <property type="entry name" value="Dihydrolipoamide acetyltransferase component of pyruvate dehydrogenase complex"/>
    <property type="match status" value="1"/>
</dbReference>
<dbReference type="InterPro" id="IPR004167">
    <property type="entry name" value="PSBD"/>
</dbReference>
<dbReference type="Pfam" id="PF02817">
    <property type="entry name" value="E3_binding"/>
    <property type="match status" value="1"/>
</dbReference>
<reference evidence="10" key="1">
    <citation type="submission" date="2019-12" db="EMBL/GenBank/DDBJ databases">
        <title>Actinomadura physcomitrii sp. nov., a novel actinomycete isolated from moss [Physcomitrium sphaericum (Ludw) Fuernr].</title>
        <authorList>
            <person name="Zhuang X."/>
        </authorList>
    </citation>
    <scope>NUCLEOTIDE SEQUENCE [LARGE SCALE GENOMIC DNA]</scope>
    <source>
        <strain evidence="10">LD22</strain>
    </source>
</reference>
<dbReference type="AlphaFoldDB" id="A0A6I4M3D3"/>
<dbReference type="GO" id="GO:0045254">
    <property type="term" value="C:pyruvate dehydrogenase complex"/>
    <property type="evidence" value="ECO:0007669"/>
    <property type="project" value="InterPro"/>
</dbReference>
<sequence length="437" mass="44930">MTEILMPRLSDTMEEGVISSWQKQPGDEVAVGDVLVDIETDKAVMEYEAYEAGVLEKILVGEGETAAIGAPIAVVAPKGGARPEAAAAEPAPAPAAPAEPAQPAAAPAPAPEPAPAAAHPAPAPAERRTGASRPPSSPLARRLARDHGLDLATLTGSGPGGRIVRADIEAAIRDGAPAAAPAAPVAAPAAPAAPAQAPAPAAARPQAAEDPDVEAVPLNRFRKVAARRLTESKQNAPHFYLNREVDAEALLAFRATLNEALAPAKVSVNDLVVKAVATALREHPEVNVSYTEENLLFHKRVHVGVAVAVPDGLVVPVVKDADRKSVSQIGAETRELAGKARDGKLSVQEMSGGTFSVSNLGMFGVDSFSAVINPPEAAILAVGAVRDEPVVRDGQVVPGKRMAVTLSVDHRACDGATAAKFLARLAELLQNPLLIVA</sequence>
<evidence type="ECO:0000256" key="7">
    <source>
        <dbReference type="SAM" id="MobiDB-lite"/>
    </source>
</evidence>